<dbReference type="SFLD" id="SFLDG01151">
    <property type="entry name" value="Main.2:_Nu-like"/>
    <property type="match status" value="1"/>
</dbReference>
<dbReference type="CDD" id="cd03048">
    <property type="entry name" value="GST_N_Ure2p_like"/>
    <property type="match status" value="1"/>
</dbReference>
<feature type="domain" description="GST N-terminal" evidence="3">
    <location>
        <begin position="26"/>
        <end position="113"/>
    </location>
</feature>
<dbReference type="Gene3D" id="3.40.30.10">
    <property type="entry name" value="Glutaredoxin"/>
    <property type="match status" value="1"/>
</dbReference>
<comment type="caution">
    <text evidence="5">The sequence shown here is derived from an EMBL/GenBank/DDBJ whole genome shotgun (WGS) entry which is preliminary data.</text>
</comment>
<evidence type="ECO:0000256" key="2">
    <source>
        <dbReference type="RuleBase" id="RU003494"/>
    </source>
</evidence>
<sequence>MLSRIIKSNKILFTKNIRTMSSKPIDLYTLPFYNGGPNGIKASIALEELGLEYKTHSIDISKNEQFAPEFLKISPNNKIPAIVDHDGPGGKELPLFESGAILVYLAEKTGKLLSQDPVEKYQILQWVFWQVGGLGPMVGQANHFVVYAKEDVPYAKKRYTEEASRLFGVLDKQIGDKNFIVGNELTIADIASFGWAHMTFLNPKYQEYFKKADYPNVQRWLNTLNERPAFKKAQPNEYFKN</sequence>
<name>A0AAW2Z6Y4_9EUKA</name>
<evidence type="ECO:0000256" key="1">
    <source>
        <dbReference type="ARBA" id="ARBA00007409"/>
    </source>
</evidence>
<dbReference type="InterPro" id="IPR004045">
    <property type="entry name" value="Glutathione_S-Trfase_N"/>
</dbReference>
<organism evidence="5 6">
    <name type="scientific">Acrasis kona</name>
    <dbReference type="NCBI Taxonomy" id="1008807"/>
    <lineage>
        <taxon>Eukaryota</taxon>
        <taxon>Discoba</taxon>
        <taxon>Heterolobosea</taxon>
        <taxon>Tetramitia</taxon>
        <taxon>Eutetramitia</taxon>
        <taxon>Acrasidae</taxon>
        <taxon>Acrasis</taxon>
    </lineage>
</organism>
<dbReference type="Proteomes" id="UP001431209">
    <property type="component" value="Unassembled WGS sequence"/>
</dbReference>
<dbReference type="InterPro" id="IPR040079">
    <property type="entry name" value="Glutathione_S-Trfase"/>
</dbReference>
<proteinExistence type="inferred from homology"/>
<dbReference type="SUPFAM" id="SSF52833">
    <property type="entry name" value="Thioredoxin-like"/>
    <property type="match status" value="1"/>
</dbReference>
<dbReference type="SFLD" id="SFLDG00358">
    <property type="entry name" value="Main_(cytGST)"/>
    <property type="match status" value="1"/>
</dbReference>
<dbReference type="PROSITE" id="PS50405">
    <property type="entry name" value="GST_CTER"/>
    <property type="match status" value="1"/>
</dbReference>
<dbReference type="PANTHER" id="PTHR44051">
    <property type="entry name" value="GLUTATHIONE S-TRANSFERASE-RELATED"/>
    <property type="match status" value="1"/>
</dbReference>
<evidence type="ECO:0000313" key="5">
    <source>
        <dbReference type="EMBL" id="KAL0485583.1"/>
    </source>
</evidence>
<dbReference type="Gene3D" id="1.20.1050.10">
    <property type="match status" value="1"/>
</dbReference>
<feature type="domain" description="GST C-terminal" evidence="4">
    <location>
        <begin position="116"/>
        <end position="241"/>
    </location>
</feature>
<dbReference type="EMBL" id="JAOPGA020001151">
    <property type="protein sequence ID" value="KAL0485583.1"/>
    <property type="molecule type" value="Genomic_DNA"/>
</dbReference>
<dbReference type="Pfam" id="PF00043">
    <property type="entry name" value="GST_C"/>
    <property type="match status" value="1"/>
</dbReference>
<dbReference type="InterPro" id="IPR004046">
    <property type="entry name" value="GST_C"/>
</dbReference>
<comment type="similarity">
    <text evidence="1 2">Belongs to the GST superfamily.</text>
</comment>
<dbReference type="InterPro" id="IPR036282">
    <property type="entry name" value="Glutathione-S-Trfase_C_sf"/>
</dbReference>
<evidence type="ECO:0000259" key="4">
    <source>
        <dbReference type="PROSITE" id="PS50405"/>
    </source>
</evidence>
<dbReference type="InterPro" id="IPR036249">
    <property type="entry name" value="Thioredoxin-like_sf"/>
</dbReference>
<accession>A0AAW2Z6Y4</accession>
<dbReference type="AlphaFoldDB" id="A0AAW2Z6Y4"/>
<keyword evidence="6" id="KW-1185">Reference proteome</keyword>
<dbReference type="SFLD" id="SFLDS00019">
    <property type="entry name" value="Glutathione_Transferase_(cytos"/>
    <property type="match status" value="1"/>
</dbReference>
<evidence type="ECO:0000313" key="6">
    <source>
        <dbReference type="Proteomes" id="UP001431209"/>
    </source>
</evidence>
<gene>
    <name evidence="5" type="ORF">AKO1_003158</name>
</gene>
<dbReference type="Pfam" id="PF02798">
    <property type="entry name" value="GST_N"/>
    <property type="match status" value="1"/>
</dbReference>
<protein>
    <submittedName>
        <fullName evidence="5">Disulfide-bond oxidoreductase</fullName>
    </submittedName>
</protein>
<dbReference type="InterPro" id="IPR010987">
    <property type="entry name" value="Glutathione-S-Trfase_C-like"/>
</dbReference>
<dbReference type="PANTHER" id="PTHR44051:SF8">
    <property type="entry name" value="GLUTATHIONE S-TRANSFERASE GSTA"/>
    <property type="match status" value="1"/>
</dbReference>
<reference evidence="5 6" key="1">
    <citation type="submission" date="2024-03" db="EMBL/GenBank/DDBJ databases">
        <title>The Acrasis kona genome and developmental transcriptomes reveal deep origins of eukaryotic multicellular pathways.</title>
        <authorList>
            <person name="Sheikh S."/>
            <person name="Fu C.-J."/>
            <person name="Brown M.W."/>
            <person name="Baldauf S.L."/>
        </authorList>
    </citation>
    <scope>NUCLEOTIDE SEQUENCE [LARGE SCALE GENOMIC DNA]</scope>
    <source>
        <strain evidence="5 6">ATCC MYA-3509</strain>
    </source>
</reference>
<dbReference type="PROSITE" id="PS50404">
    <property type="entry name" value="GST_NTER"/>
    <property type="match status" value="1"/>
</dbReference>
<dbReference type="SUPFAM" id="SSF47616">
    <property type="entry name" value="GST C-terminal domain-like"/>
    <property type="match status" value="1"/>
</dbReference>
<evidence type="ECO:0000259" key="3">
    <source>
        <dbReference type="PROSITE" id="PS50404"/>
    </source>
</evidence>